<keyword evidence="5" id="KW-1185">Reference proteome</keyword>
<gene>
    <name evidence="4" type="ORF">CcCBS67573_g06376</name>
</gene>
<proteinExistence type="predicted"/>
<evidence type="ECO:0000313" key="5">
    <source>
        <dbReference type="Proteomes" id="UP000320333"/>
    </source>
</evidence>
<dbReference type="OrthoDB" id="1681765at2759"/>
<dbReference type="STRING" id="246404.A0A507F6F6"/>
<dbReference type="EMBL" id="QEAP01000269">
    <property type="protein sequence ID" value="TPX70968.1"/>
    <property type="molecule type" value="Genomic_DNA"/>
</dbReference>
<evidence type="ECO:0000259" key="3">
    <source>
        <dbReference type="Pfam" id="PF13359"/>
    </source>
</evidence>
<evidence type="ECO:0000313" key="4">
    <source>
        <dbReference type="EMBL" id="TPX70968.1"/>
    </source>
</evidence>
<comment type="caution">
    <text evidence="4">The sequence shown here is derived from an EMBL/GenBank/DDBJ whole genome shotgun (WGS) entry which is preliminary data.</text>
</comment>
<dbReference type="Proteomes" id="UP000320333">
    <property type="component" value="Unassembled WGS sequence"/>
</dbReference>
<keyword evidence="2" id="KW-0479">Metal-binding</keyword>
<protein>
    <recommendedName>
        <fullName evidence="3">DDE Tnp4 domain-containing protein</fullName>
    </recommendedName>
</protein>
<dbReference type="InterPro" id="IPR027806">
    <property type="entry name" value="HARBI1_dom"/>
</dbReference>
<name>A0A507F6F6_9FUNG</name>
<dbReference type="GO" id="GO:0046872">
    <property type="term" value="F:metal ion binding"/>
    <property type="evidence" value="ECO:0007669"/>
    <property type="project" value="UniProtKB-KW"/>
</dbReference>
<sequence length="79" mass="9167">MKFQYIHAGWEGSAHDGRVLAHALSTGFKIPDGRWYLADAGYSLTNQVLVPYRGTRYHLKEWGQANERYYFISFIFPPV</sequence>
<evidence type="ECO:0000256" key="1">
    <source>
        <dbReference type="ARBA" id="ARBA00001968"/>
    </source>
</evidence>
<dbReference type="AlphaFoldDB" id="A0A507F6F6"/>
<feature type="domain" description="DDE Tnp4" evidence="3">
    <location>
        <begin position="2"/>
        <end position="54"/>
    </location>
</feature>
<dbReference type="Pfam" id="PF13359">
    <property type="entry name" value="DDE_Tnp_4"/>
    <property type="match status" value="1"/>
</dbReference>
<evidence type="ECO:0000256" key="2">
    <source>
        <dbReference type="ARBA" id="ARBA00022723"/>
    </source>
</evidence>
<comment type="cofactor">
    <cofactor evidence="1">
        <name>a divalent metal cation</name>
        <dbReference type="ChEBI" id="CHEBI:60240"/>
    </cofactor>
</comment>
<organism evidence="4 5">
    <name type="scientific">Chytriomyces confervae</name>
    <dbReference type="NCBI Taxonomy" id="246404"/>
    <lineage>
        <taxon>Eukaryota</taxon>
        <taxon>Fungi</taxon>
        <taxon>Fungi incertae sedis</taxon>
        <taxon>Chytridiomycota</taxon>
        <taxon>Chytridiomycota incertae sedis</taxon>
        <taxon>Chytridiomycetes</taxon>
        <taxon>Chytridiales</taxon>
        <taxon>Chytriomycetaceae</taxon>
        <taxon>Chytriomyces</taxon>
    </lineage>
</organism>
<accession>A0A507F6F6</accession>
<reference evidence="4 5" key="1">
    <citation type="journal article" date="2019" name="Sci. Rep.">
        <title>Comparative genomics of chytrid fungi reveal insights into the obligate biotrophic and pathogenic lifestyle of Synchytrium endobioticum.</title>
        <authorList>
            <person name="van de Vossenberg B.T.L.H."/>
            <person name="Warris S."/>
            <person name="Nguyen H.D.T."/>
            <person name="van Gent-Pelzer M.P.E."/>
            <person name="Joly D.L."/>
            <person name="van de Geest H.C."/>
            <person name="Bonants P.J.M."/>
            <person name="Smith D.S."/>
            <person name="Levesque C.A."/>
            <person name="van der Lee T.A.J."/>
        </authorList>
    </citation>
    <scope>NUCLEOTIDE SEQUENCE [LARGE SCALE GENOMIC DNA]</scope>
    <source>
        <strain evidence="4 5">CBS 675.73</strain>
    </source>
</reference>